<dbReference type="OrthoDB" id="97893at2"/>
<dbReference type="InterPro" id="IPR039426">
    <property type="entry name" value="TonB-dep_rcpt-like"/>
</dbReference>
<evidence type="ECO:0000256" key="1">
    <source>
        <dbReference type="ARBA" id="ARBA00004571"/>
    </source>
</evidence>
<dbReference type="InterPro" id="IPR057601">
    <property type="entry name" value="Oar-like_b-barrel"/>
</dbReference>
<evidence type="ECO:0000313" key="10">
    <source>
        <dbReference type="Proteomes" id="UP000264702"/>
    </source>
</evidence>
<dbReference type="GO" id="GO:0009279">
    <property type="term" value="C:cell outer membrane"/>
    <property type="evidence" value="ECO:0007669"/>
    <property type="project" value="UniProtKB-SubCell"/>
</dbReference>
<dbReference type="Pfam" id="PF13620">
    <property type="entry name" value="CarboxypepD_reg"/>
    <property type="match status" value="1"/>
</dbReference>
<keyword evidence="7" id="KW-0732">Signal</keyword>
<dbReference type="AlphaFoldDB" id="A0A372IJP8"/>
<keyword evidence="4" id="KW-0812">Transmembrane</keyword>
<evidence type="ECO:0000313" key="9">
    <source>
        <dbReference type="EMBL" id="RFU15172.1"/>
    </source>
</evidence>
<feature type="signal peptide" evidence="7">
    <location>
        <begin position="1"/>
        <end position="26"/>
    </location>
</feature>
<gene>
    <name evidence="9" type="ORF">D0Y96_18745</name>
</gene>
<keyword evidence="10" id="KW-1185">Reference proteome</keyword>
<dbReference type="Gene3D" id="2.60.40.1120">
    <property type="entry name" value="Carboxypeptidase-like, regulatory domain"/>
    <property type="match status" value="1"/>
</dbReference>
<dbReference type="GO" id="GO:0015344">
    <property type="term" value="F:siderophore uptake transmembrane transporter activity"/>
    <property type="evidence" value="ECO:0007669"/>
    <property type="project" value="TreeGrafter"/>
</dbReference>
<evidence type="ECO:0000256" key="4">
    <source>
        <dbReference type="ARBA" id="ARBA00022692"/>
    </source>
</evidence>
<evidence type="ECO:0000256" key="3">
    <source>
        <dbReference type="ARBA" id="ARBA00022452"/>
    </source>
</evidence>
<dbReference type="Pfam" id="PF25183">
    <property type="entry name" value="OMP_b-brl_4"/>
    <property type="match status" value="1"/>
</dbReference>
<feature type="chain" id="PRO_5016943660" evidence="7">
    <location>
        <begin position="27"/>
        <end position="1183"/>
    </location>
</feature>
<keyword evidence="5" id="KW-0472">Membrane</keyword>
<comment type="subcellular location">
    <subcellularLocation>
        <location evidence="1">Cell outer membrane</location>
        <topology evidence="1">Multi-pass membrane protein</topology>
    </subcellularLocation>
</comment>
<dbReference type="InterPro" id="IPR008969">
    <property type="entry name" value="CarboxyPept-like_regulatory"/>
</dbReference>
<comment type="caution">
    <text evidence="9">The sequence shown here is derived from an EMBL/GenBank/DDBJ whole genome shotgun (WGS) entry which is preliminary data.</text>
</comment>
<dbReference type="Proteomes" id="UP000264702">
    <property type="component" value="Unassembled WGS sequence"/>
</dbReference>
<evidence type="ECO:0000259" key="8">
    <source>
        <dbReference type="Pfam" id="PF25183"/>
    </source>
</evidence>
<reference evidence="9 10" key="1">
    <citation type="submission" date="2018-08" db="EMBL/GenBank/DDBJ databases">
        <title>Acidipila sp. 4G-K13, an acidobacterium isolated from forest soil.</title>
        <authorList>
            <person name="Gao Z.-H."/>
            <person name="Qiu L.-H."/>
        </authorList>
    </citation>
    <scope>NUCLEOTIDE SEQUENCE [LARGE SCALE GENOMIC DNA]</scope>
    <source>
        <strain evidence="9 10">4G-K13</strain>
    </source>
</reference>
<name>A0A372IJP8_9BACT</name>
<proteinExistence type="predicted"/>
<dbReference type="EMBL" id="QVQT01000007">
    <property type="protein sequence ID" value="RFU15172.1"/>
    <property type="molecule type" value="Genomic_DNA"/>
</dbReference>
<dbReference type="Gene3D" id="2.40.170.20">
    <property type="entry name" value="TonB-dependent receptor, beta-barrel domain"/>
    <property type="match status" value="1"/>
</dbReference>
<protein>
    <submittedName>
        <fullName evidence="9">TonB-dependent receptor</fullName>
    </submittedName>
</protein>
<keyword evidence="3" id="KW-1134">Transmembrane beta strand</keyword>
<dbReference type="RefSeq" id="WP_117303065.1">
    <property type="nucleotide sequence ID" value="NZ_QVQT02000007.1"/>
</dbReference>
<evidence type="ECO:0000256" key="7">
    <source>
        <dbReference type="SAM" id="SignalP"/>
    </source>
</evidence>
<accession>A0A372IJP8</accession>
<keyword evidence="2" id="KW-0813">Transport</keyword>
<keyword evidence="6" id="KW-0998">Cell outer membrane</keyword>
<feature type="domain" description="TonB-dependent transporter Oar-like beta-barrel" evidence="8">
    <location>
        <begin position="249"/>
        <end position="1176"/>
    </location>
</feature>
<evidence type="ECO:0000256" key="5">
    <source>
        <dbReference type="ARBA" id="ARBA00023136"/>
    </source>
</evidence>
<dbReference type="PANTHER" id="PTHR30069:SF46">
    <property type="entry name" value="OAR PROTEIN"/>
    <property type="match status" value="1"/>
</dbReference>
<dbReference type="InterPro" id="IPR036942">
    <property type="entry name" value="Beta-barrel_TonB_sf"/>
</dbReference>
<sequence>MKYRITKSLVLLSAFLLLFAWHFSGAQVDQGTITGVVQDTSGAVIPNAAVTLTNIDTNLVLQGTTDGSGVYVFSPLKVGRYKVSASAPGFSTTTQENLQLDVQARLNIVISLKPGVATTQVVVNTAPPLIQSEQGSVDQVISTQAINNTPLNGRNWVYIAHLTAGVAPSVSSQSRGGGSGDFFANGQRATQNDFILDGVDNNINVIDFMNGTSYSIRPPPDALAEFKLETSNFSAEFGHSAGAVLNASIKSGTNHIHGSAWEYVRNTILDARDWTALSIPAYHENQFGATLGLPILKNKMFYFGDFEANRITFGATSTLSVPTALMRQGNFSELLNTGLTGQASPIQLYEPNSGGSAMLQCSGQNNVFCTNQINATAQHLLSLYPMPNTNGGKIINNFTATENDRNNTFQWDQRLDWNPTSKDQAFVRLSYSHVQATNPEALGNILGNSSAQTSALSENVTGSETHIFTPTFINEVRFGYDYGAFFNLQLNYNNPNIAGSLGLGGVPSGADFPDNGGLPYVTMTGLTYFGSFGYTPSVEHQNTYQILDNVTKIVGNHSIKAGFIFQSIRMAFLQPPNSRGNYNYTGLYTSNLGASYTGYAAADFLADQMYSGQISNEATTNDARWYRSAYVQDDWKATKKLTLNLGLRYDYYQPYKENAGYQANFVPENFHQIGTGTAVYQIPTKASSVPLSPTFLALAQKDNVAIQYIGNQYLLNAQKGNFAPRFGVAYSVDNKTVVRAGYGIFYGGLESFGGNNLGSSFPFSFSSTITAPSCTASGGCPSAGYYLATGFTSLVSSGLRNSVSSPQMQSMDPHSQTAYTMNYNLSVERAVSGNLSATIAYVGNVSRHLETVDNPNGPNALVNPANSYLQALPFPDFGQSNQNLFAGVSNYNGLQTKLEKRYASGLSFLTTYTYSHGLDNSFSPLTSGAGTPRNSNLIPLSDEYTNSLWDVRHRFTFNGYYEIPYGAGRAHPITNRLIDAFAGGWSTSLTFTAQTGNPFSVTPDITTAPAGPRGQARTFVVRDPFKPGGSPDPSNPGVNCAAHTRTKTNWYNPCAMANPLPGTLISLKPGPDGSPFTPQAGYSYPKYTTGLADAYAFLGGRAYQVYGPGYERINMSLFKNFTTWREQYLELRGDVFNIFNHPSWGNPSVVTDASNGGAITAAKVFQSNTPDARFIQISAKYIF</sequence>
<dbReference type="GO" id="GO:0044718">
    <property type="term" value="P:siderophore transmembrane transport"/>
    <property type="evidence" value="ECO:0007669"/>
    <property type="project" value="TreeGrafter"/>
</dbReference>
<keyword evidence="9" id="KW-0675">Receptor</keyword>
<organism evidence="9 10">
    <name type="scientific">Paracidobacterium acidisoli</name>
    <dbReference type="NCBI Taxonomy" id="2303751"/>
    <lineage>
        <taxon>Bacteria</taxon>
        <taxon>Pseudomonadati</taxon>
        <taxon>Acidobacteriota</taxon>
        <taxon>Terriglobia</taxon>
        <taxon>Terriglobales</taxon>
        <taxon>Acidobacteriaceae</taxon>
        <taxon>Paracidobacterium</taxon>
    </lineage>
</organism>
<dbReference type="PANTHER" id="PTHR30069">
    <property type="entry name" value="TONB-DEPENDENT OUTER MEMBRANE RECEPTOR"/>
    <property type="match status" value="1"/>
</dbReference>
<dbReference type="SUPFAM" id="SSF56935">
    <property type="entry name" value="Porins"/>
    <property type="match status" value="1"/>
</dbReference>
<evidence type="ECO:0000256" key="6">
    <source>
        <dbReference type="ARBA" id="ARBA00023237"/>
    </source>
</evidence>
<dbReference type="SUPFAM" id="SSF49464">
    <property type="entry name" value="Carboxypeptidase regulatory domain-like"/>
    <property type="match status" value="1"/>
</dbReference>
<evidence type="ECO:0000256" key="2">
    <source>
        <dbReference type="ARBA" id="ARBA00022448"/>
    </source>
</evidence>